<sequence length="626" mass="72420">MSFTLNLTIIFILLLFFLLFMSLRLVGTKDRDRKKKKNKIDESQYTIPALIDFVKTSLNQITNSNLYDLGLSEDEFNRRQKKRKELLAALQECNTGSVSAKLYVTEFIFDLLARSFSFNEQTANLSIPFHQPSKLTHQDKFDILLHLYKKQYGYEALLKLILKYNLNLPKVIDDEEGVYIITPKEIEDIYDREIAPTTLSTEDKLKIITQRVYSQYLGFGPIDEIRDMDIDGISGGVNGLPSTYNSYDDEMDLVHCLKKNPSNVDSVWIMLRGKTIYLSFLSFGTEAELRRVVQTVYKHNRPGQLSEARPYIVNTMADGSRVVVLRPPFAESWAFFIRKFDLPKASLPQLIEHRNSNLPISLLKFLMAGSRTTAVTGQTGAGKTTLLMALIKYIHHDYELRIQEMAFELNLRNLYPRRNIVSFQETHSVSGQEGLDVSKKTDGTVNILGEVATDPVAAWMIQVSQVASAFTLFTHHGKTFNKLISSLRNSLIKTSMFSNEILAEEEVVNAIHFNIHLRKDHRGERYIERVTECIPLEKEVTDYPTNWVGKDSLSDKIDAFMETATEYFRRKTDKRTYVSRNIIEFRNGEYVAVHPISEEQIKEMYHSFTDRHRKEFDEFMKRYWGE</sequence>
<keyword evidence="2" id="KW-1133">Transmembrane helix</keyword>
<keyword evidence="4" id="KW-1185">Reference proteome</keyword>
<dbReference type="PANTHER" id="PTHR30486">
    <property type="entry name" value="TWITCHING MOTILITY PROTEIN PILT"/>
    <property type="match status" value="1"/>
</dbReference>
<proteinExistence type="inferred from homology"/>
<dbReference type="Gene3D" id="3.40.50.300">
    <property type="entry name" value="P-loop containing nucleotide triphosphate hydrolases"/>
    <property type="match status" value="1"/>
</dbReference>
<feature type="transmembrane region" description="Helical" evidence="2">
    <location>
        <begin position="6"/>
        <end position="27"/>
    </location>
</feature>
<dbReference type="Gene3D" id="3.30.450.370">
    <property type="match status" value="1"/>
</dbReference>
<dbReference type="Proteomes" id="UP001597214">
    <property type="component" value="Unassembled WGS sequence"/>
</dbReference>
<evidence type="ECO:0000313" key="3">
    <source>
        <dbReference type="EMBL" id="MFD1736223.1"/>
    </source>
</evidence>
<protein>
    <submittedName>
        <fullName evidence="3">ATPase, T2SS/T4P/T4SS family</fullName>
    </submittedName>
</protein>
<name>A0ABW4LNF2_9BACI</name>
<keyword evidence="2" id="KW-0472">Membrane</keyword>
<comment type="similarity">
    <text evidence="1">Belongs to the GSP E family.</text>
</comment>
<keyword evidence="2" id="KW-0812">Transmembrane</keyword>
<organism evidence="3 4">
    <name type="scientific">Bacillus salitolerans</name>
    <dbReference type="NCBI Taxonomy" id="1437434"/>
    <lineage>
        <taxon>Bacteria</taxon>
        <taxon>Bacillati</taxon>
        <taxon>Bacillota</taxon>
        <taxon>Bacilli</taxon>
        <taxon>Bacillales</taxon>
        <taxon>Bacillaceae</taxon>
        <taxon>Bacillus</taxon>
    </lineage>
</organism>
<evidence type="ECO:0000256" key="2">
    <source>
        <dbReference type="SAM" id="Phobius"/>
    </source>
</evidence>
<dbReference type="EMBL" id="JBHUEM010000005">
    <property type="protein sequence ID" value="MFD1736223.1"/>
    <property type="molecule type" value="Genomic_DNA"/>
</dbReference>
<comment type="caution">
    <text evidence="3">The sequence shown here is derived from an EMBL/GenBank/DDBJ whole genome shotgun (WGS) entry which is preliminary data.</text>
</comment>
<dbReference type="SUPFAM" id="SSF52540">
    <property type="entry name" value="P-loop containing nucleoside triphosphate hydrolases"/>
    <property type="match status" value="1"/>
</dbReference>
<evidence type="ECO:0000313" key="4">
    <source>
        <dbReference type="Proteomes" id="UP001597214"/>
    </source>
</evidence>
<dbReference type="RefSeq" id="WP_377927370.1">
    <property type="nucleotide sequence ID" value="NZ_JBHUEM010000005.1"/>
</dbReference>
<gene>
    <name evidence="3" type="ORF">ACFSCX_06550</name>
</gene>
<dbReference type="InterPro" id="IPR050921">
    <property type="entry name" value="T4SS_GSP_E_ATPase"/>
</dbReference>
<accession>A0ABW4LNF2</accession>
<evidence type="ECO:0000256" key="1">
    <source>
        <dbReference type="ARBA" id="ARBA00006611"/>
    </source>
</evidence>
<reference evidence="4" key="1">
    <citation type="journal article" date="2019" name="Int. J. Syst. Evol. Microbiol.">
        <title>The Global Catalogue of Microorganisms (GCM) 10K type strain sequencing project: providing services to taxonomists for standard genome sequencing and annotation.</title>
        <authorList>
            <consortium name="The Broad Institute Genomics Platform"/>
            <consortium name="The Broad Institute Genome Sequencing Center for Infectious Disease"/>
            <person name="Wu L."/>
            <person name="Ma J."/>
        </authorList>
    </citation>
    <scope>NUCLEOTIDE SEQUENCE [LARGE SCALE GENOMIC DNA]</scope>
    <source>
        <strain evidence="4">CCUG 49339</strain>
    </source>
</reference>
<dbReference type="InterPro" id="IPR027417">
    <property type="entry name" value="P-loop_NTPase"/>
</dbReference>
<dbReference type="PANTHER" id="PTHR30486:SF6">
    <property type="entry name" value="TYPE IV PILUS RETRACTATION ATPASE PILT"/>
    <property type="match status" value="1"/>
</dbReference>